<geneLocation type="chloroplast" evidence="14"/>
<organism evidence="14">
    <name type="scientific">Guillardia theta</name>
    <name type="common">Cryptophyte</name>
    <name type="synonym">Cryptomonas phi</name>
    <dbReference type="NCBI Taxonomy" id="55529"/>
    <lineage>
        <taxon>Eukaryota</taxon>
        <taxon>Cryptophyceae</taxon>
        <taxon>Pyrenomonadales</taxon>
        <taxon>Geminigeraceae</taxon>
        <taxon>Guillardia</taxon>
    </lineage>
</organism>
<keyword evidence="2 11" id="KW-0813">Transport</keyword>
<name>A0A0U2HL17_GUITH</name>
<evidence type="ECO:0000256" key="4">
    <source>
        <dbReference type="ARBA" id="ARBA00022692"/>
    </source>
</evidence>
<dbReference type="EMBL" id="KT428890">
    <property type="protein sequence ID" value="ALG63568.1"/>
    <property type="molecule type" value="Genomic_DNA"/>
</dbReference>
<dbReference type="HAMAP" id="MF_01398">
    <property type="entry name" value="ATP_synth_b_bprime"/>
    <property type="match status" value="1"/>
</dbReference>
<keyword evidence="3 11" id="KW-0138">CF(0)</keyword>
<comment type="function">
    <text evidence="11">Component of the F(0) channel, it forms part of the peripheral stalk, linking F(1) to F(0).</text>
</comment>
<keyword evidence="4 11" id="KW-0812">Transmembrane</keyword>
<evidence type="ECO:0000256" key="7">
    <source>
        <dbReference type="ARBA" id="ARBA00023065"/>
    </source>
</evidence>
<evidence type="ECO:0000256" key="3">
    <source>
        <dbReference type="ARBA" id="ARBA00022547"/>
    </source>
</evidence>
<keyword evidence="13" id="KW-0175">Coiled coil</keyword>
<dbReference type="Pfam" id="PF00430">
    <property type="entry name" value="ATP-synt_B"/>
    <property type="match status" value="1"/>
</dbReference>
<evidence type="ECO:0000256" key="5">
    <source>
        <dbReference type="ARBA" id="ARBA00022781"/>
    </source>
</evidence>
<dbReference type="AlphaFoldDB" id="A0A0U2HL17"/>
<evidence type="ECO:0000256" key="9">
    <source>
        <dbReference type="ARBA" id="ARBA00023310"/>
    </source>
</evidence>
<protein>
    <recommendedName>
        <fullName evidence="11">ATP synthase subunit b, chloroplastic</fullName>
    </recommendedName>
    <alternativeName>
        <fullName evidence="11">ATP synthase F(0) sector subunit b</fullName>
    </alternativeName>
    <alternativeName>
        <fullName evidence="11">ATPase subunit I</fullName>
    </alternativeName>
</protein>
<keyword evidence="6 11" id="KW-1133">Transmembrane helix</keyword>
<accession>A0A0U2HL17</accession>
<evidence type="ECO:0000313" key="14">
    <source>
        <dbReference type="EMBL" id="ALG63568.1"/>
    </source>
</evidence>
<dbReference type="PANTHER" id="PTHR34264">
    <property type="entry name" value="ATP SYNTHASE SUBUNIT B, CHLOROPLASTIC"/>
    <property type="match status" value="1"/>
</dbReference>
<comment type="miscellaneous">
    <text evidence="11">In plastids the F-type ATPase is also known as CF(1)CF(0).</text>
</comment>
<dbReference type="CDD" id="cd06503">
    <property type="entry name" value="ATP-synt_Fo_b"/>
    <property type="match status" value="1"/>
</dbReference>
<keyword evidence="11" id="KW-0793">Thylakoid</keyword>
<keyword evidence="9 11" id="KW-0066">ATP synthesis</keyword>
<dbReference type="GO" id="GO:0045259">
    <property type="term" value="C:proton-transporting ATP synthase complex"/>
    <property type="evidence" value="ECO:0007669"/>
    <property type="project" value="UniProtKB-KW"/>
</dbReference>
<evidence type="ECO:0000256" key="11">
    <source>
        <dbReference type="HAMAP-Rule" id="MF_01398"/>
    </source>
</evidence>
<feature type="coiled-coil region" evidence="13">
    <location>
        <begin position="61"/>
        <end position="102"/>
    </location>
</feature>
<keyword evidence="7 11" id="KW-0406">Ion transport</keyword>
<dbReference type="PANTHER" id="PTHR34264:SF3">
    <property type="entry name" value="ATP SYNTHASE SUBUNIT B, CHLOROPLASTIC"/>
    <property type="match status" value="1"/>
</dbReference>
<sequence>MEIMNDFLLISSLAELSSETPRGFGFNTNFLEANVINIVILLSGVIYLGRGFLTSSLEVRQQKVAEAIQEAKERLAMANTRLVESEKQLTKAQSVIEAIKQEAAKTARTVKEGILAQGKLDIQRLTNNGKANIEKAELQIKKQIQQHITDLAIEKVTVQLKEYMTPNLQSKVIDSNIANLGGQL</sequence>
<comment type="similarity">
    <text evidence="11 12">Belongs to the ATPase B chain family.</text>
</comment>
<evidence type="ECO:0000256" key="6">
    <source>
        <dbReference type="ARBA" id="ARBA00022989"/>
    </source>
</evidence>
<gene>
    <name evidence="11 14" type="primary">atpF</name>
</gene>
<evidence type="ECO:0000256" key="12">
    <source>
        <dbReference type="RuleBase" id="RU003848"/>
    </source>
</evidence>
<keyword evidence="14" id="KW-0150">Chloroplast</keyword>
<dbReference type="GO" id="GO:0009535">
    <property type="term" value="C:chloroplast thylakoid membrane"/>
    <property type="evidence" value="ECO:0007669"/>
    <property type="project" value="UniProtKB-SubCell"/>
</dbReference>
<evidence type="ECO:0000256" key="13">
    <source>
        <dbReference type="SAM" id="Coils"/>
    </source>
</evidence>
<comment type="subcellular location">
    <subcellularLocation>
        <location evidence="1">Membrane</location>
        <topology evidence="1">Single-pass membrane protein</topology>
    </subcellularLocation>
    <subcellularLocation>
        <location evidence="11">Plastid</location>
        <location evidence="11">Chloroplast thylakoid membrane</location>
        <topology evidence="11">Single-pass membrane protein</topology>
    </subcellularLocation>
</comment>
<evidence type="ECO:0000256" key="2">
    <source>
        <dbReference type="ARBA" id="ARBA00022448"/>
    </source>
</evidence>
<reference evidence="14" key="1">
    <citation type="journal article" date="2015" name="Mitochondrial DNA">
        <title>The complete chloroplast genome of Guillardia theta strain CCMP2712.</title>
        <authorList>
            <person name="Tang X."/>
            <person name="Bi G."/>
        </authorList>
    </citation>
    <scope>NUCLEOTIDE SEQUENCE</scope>
</reference>
<keyword evidence="8 11" id="KW-0472">Membrane</keyword>
<evidence type="ECO:0000256" key="1">
    <source>
        <dbReference type="ARBA" id="ARBA00004167"/>
    </source>
</evidence>
<dbReference type="InterPro" id="IPR002146">
    <property type="entry name" value="ATP_synth_b/b'su_bac/chlpt"/>
</dbReference>
<evidence type="ECO:0000256" key="10">
    <source>
        <dbReference type="ARBA" id="ARBA00025198"/>
    </source>
</evidence>
<dbReference type="GO" id="GO:0046933">
    <property type="term" value="F:proton-transporting ATP synthase activity, rotational mechanism"/>
    <property type="evidence" value="ECO:0007669"/>
    <property type="project" value="UniProtKB-UniRule"/>
</dbReference>
<proteinExistence type="inferred from homology"/>
<keyword evidence="14" id="KW-0934">Plastid</keyword>
<keyword evidence="5 11" id="KW-0375">Hydrogen ion transport</keyword>
<comment type="function">
    <text evidence="10 11">F(1)F(0) ATP synthase produces ATP from ADP in the presence of a proton or sodium gradient. F-type ATPases consist of two structural domains, F(1) containing the extramembraneous catalytic core and F(0) containing the membrane proton channel, linked together by a central stalk and a peripheral stalk. During catalysis, ATP synthesis in the catalytic domain of F(1) is coupled via a rotary mechanism of the central stalk subunits to proton translocation.</text>
</comment>
<evidence type="ECO:0000256" key="8">
    <source>
        <dbReference type="ARBA" id="ARBA00023136"/>
    </source>
</evidence>
<comment type="subunit">
    <text evidence="11">F-type ATPases have 2 components, F(1) - the catalytic core - and F(0) - the membrane proton channel. F(1) has five subunits: alpha(3), beta(3), gamma(1), delta(1), epsilon(1). F(0) has four main subunits: a(1), b(1), b'(1) and c(10-14). The alpha and beta chains form an alternating ring which encloses part of the gamma chain. F(1) is attached to F(0) by a central stalk formed by the gamma and epsilon chains, while a peripheral stalk is formed by the delta, b and b' chains.</text>
</comment>